<evidence type="ECO:0000256" key="6">
    <source>
        <dbReference type="ARBA" id="ARBA00029628"/>
    </source>
</evidence>
<keyword evidence="3" id="KW-0678">Repressor</keyword>
<keyword evidence="5" id="KW-0804">Transcription</keyword>
<gene>
    <name evidence="8" type="ORF">C6568_13060</name>
</gene>
<dbReference type="InterPro" id="IPR002712">
    <property type="entry name" value="CcdB"/>
</dbReference>
<evidence type="ECO:0000313" key="9">
    <source>
        <dbReference type="Proteomes" id="UP000237925"/>
    </source>
</evidence>
<evidence type="ECO:0000256" key="2">
    <source>
        <dbReference type="ARBA" id="ARBA00015075"/>
    </source>
</evidence>
<dbReference type="GO" id="GO:0006276">
    <property type="term" value="P:plasmid maintenance"/>
    <property type="evidence" value="ECO:0007669"/>
    <property type="project" value="InterPro"/>
</dbReference>
<dbReference type="AlphaFoldDB" id="A0A2R3QEJ1"/>
<dbReference type="InterPro" id="IPR011067">
    <property type="entry name" value="Plasmid_toxin/cell-grow_inhib"/>
</dbReference>
<dbReference type="SUPFAM" id="SSF50118">
    <property type="entry name" value="Cell growth inhibitor/plasmid maintenance toxic component"/>
    <property type="match status" value="1"/>
</dbReference>
<evidence type="ECO:0000256" key="4">
    <source>
        <dbReference type="ARBA" id="ARBA00023015"/>
    </source>
</evidence>
<evidence type="ECO:0000313" key="8">
    <source>
        <dbReference type="EMBL" id="AVO50077.1"/>
    </source>
</evidence>
<accession>A0A2R3QEJ1</accession>
<organism evidence="8 9">
    <name type="scientific">Melaminivora suipulveris</name>
    <dbReference type="NCBI Taxonomy" id="2109913"/>
    <lineage>
        <taxon>Bacteria</taxon>
        <taxon>Pseudomonadati</taxon>
        <taxon>Pseudomonadota</taxon>
        <taxon>Betaproteobacteria</taxon>
        <taxon>Burkholderiales</taxon>
        <taxon>Comamonadaceae</taxon>
        <taxon>Melaminivora</taxon>
    </lineage>
</organism>
<dbReference type="KEGG" id="mela:C6568_13060"/>
<dbReference type="EMBL" id="CP027667">
    <property type="protein sequence ID" value="AVO50077.1"/>
    <property type="molecule type" value="Genomic_DNA"/>
</dbReference>
<evidence type="ECO:0000256" key="7">
    <source>
        <dbReference type="ARBA" id="ARBA00033135"/>
    </source>
</evidence>
<dbReference type="Pfam" id="PF01845">
    <property type="entry name" value="CcdB"/>
    <property type="match status" value="1"/>
</dbReference>
<dbReference type="Proteomes" id="UP000237925">
    <property type="component" value="Chromosome"/>
</dbReference>
<comment type="similarity">
    <text evidence="1">Belongs to the CcdB toxin family.</text>
</comment>
<name>A0A2R3QEJ1_9BURK</name>
<evidence type="ECO:0000256" key="3">
    <source>
        <dbReference type="ARBA" id="ARBA00022491"/>
    </source>
</evidence>
<reference evidence="8 9" key="1">
    <citation type="submission" date="2018-03" db="EMBL/GenBank/DDBJ databases">
        <title>Genome sequencing of Melaminivora sp.</title>
        <authorList>
            <person name="Kim S.-J."/>
            <person name="Heo J."/>
            <person name="Ahn J.-H."/>
            <person name="Kwon S.-W."/>
        </authorList>
    </citation>
    <scope>NUCLEOTIDE SEQUENCE [LARGE SCALE GENOMIC DNA]</scope>
    <source>
        <strain evidence="8 9">SC2-9</strain>
    </source>
</reference>
<keyword evidence="9" id="KW-1185">Reference proteome</keyword>
<evidence type="ECO:0000256" key="1">
    <source>
        <dbReference type="ARBA" id="ARBA00005230"/>
    </source>
</evidence>
<protein>
    <recommendedName>
        <fullName evidence="2">Toxin CcdB</fullName>
    </recommendedName>
    <alternativeName>
        <fullName evidence="7">Cytotoxic protein CcdB</fullName>
    </alternativeName>
    <alternativeName>
        <fullName evidence="6">Protein LetD</fullName>
    </alternativeName>
</protein>
<dbReference type="GO" id="GO:0008657">
    <property type="term" value="F:DNA topoisomerase type II (double strand cut, ATP-hydrolyzing) inhibitor activity"/>
    <property type="evidence" value="ECO:0007669"/>
    <property type="project" value="InterPro"/>
</dbReference>
<dbReference type="RefSeq" id="WP_106684504.1">
    <property type="nucleotide sequence ID" value="NZ_CP027667.1"/>
</dbReference>
<dbReference type="Gene3D" id="2.30.30.110">
    <property type="match status" value="1"/>
</dbReference>
<evidence type="ECO:0000256" key="5">
    <source>
        <dbReference type="ARBA" id="ARBA00023163"/>
    </source>
</evidence>
<dbReference type="OrthoDB" id="9813510at2"/>
<sequence length="105" mass="11421">MAQFDFYVNPHPGSRRFVPYVLDVQSTLIDQLDTRLVMPLSRVGVQQARLPSSLCPLLDVEGEPLALMPHLAAPVSTRLLKKPAGSLAYRSAEITGAMDAVLSGF</sequence>
<proteinExistence type="inferred from homology"/>
<keyword evidence="4" id="KW-0805">Transcription regulation</keyword>